<evidence type="ECO:0000313" key="4">
    <source>
        <dbReference type="Proteomes" id="UP001208935"/>
    </source>
</evidence>
<comment type="caution">
    <text evidence="3">The sequence shown here is derived from an EMBL/GenBank/DDBJ whole genome shotgun (WGS) entry which is preliminary data.</text>
</comment>
<dbReference type="InterPro" id="IPR050126">
    <property type="entry name" value="Ap4A_hydrolase"/>
</dbReference>
<evidence type="ECO:0000313" key="3">
    <source>
        <dbReference type="EMBL" id="MCW5323319.1"/>
    </source>
</evidence>
<name>A0ABT3KYB1_9BURK</name>
<keyword evidence="4" id="KW-1185">Reference proteome</keyword>
<dbReference type="CDD" id="cd00838">
    <property type="entry name" value="MPP_superfamily"/>
    <property type="match status" value="1"/>
</dbReference>
<evidence type="ECO:0000256" key="1">
    <source>
        <dbReference type="ARBA" id="ARBA00008950"/>
    </source>
</evidence>
<proteinExistence type="inferred from homology"/>
<dbReference type="Proteomes" id="UP001208935">
    <property type="component" value="Unassembled WGS sequence"/>
</dbReference>
<dbReference type="SUPFAM" id="SSF56300">
    <property type="entry name" value="Metallo-dependent phosphatases"/>
    <property type="match status" value="1"/>
</dbReference>
<dbReference type="PANTHER" id="PTHR42850">
    <property type="entry name" value="METALLOPHOSPHOESTERASE"/>
    <property type="match status" value="1"/>
</dbReference>
<dbReference type="RefSeq" id="WP_010105729.1">
    <property type="nucleotide sequence ID" value="NZ_QZCV01000002.1"/>
</dbReference>
<accession>A0ABT3KYB1</accession>
<dbReference type="Gene3D" id="3.60.21.10">
    <property type="match status" value="1"/>
</dbReference>
<evidence type="ECO:0000259" key="2">
    <source>
        <dbReference type="Pfam" id="PF12850"/>
    </source>
</evidence>
<dbReference type="InterPro" id="IPR029052">
    <property type="entry name" value="Metallo-depent_PP-like"/>
</dbReference>
<organism evidence="3 4">
    <name type="scientific">Verminephrobacter aporrectodeae subsp. tuberculatae</name>
    <dbReference type="NCBI Taxonomy" id="1110392"/>
    <lineage>
        <taxon>Bacteria</taxon>
        <taxon>Pseudomonadati</taxon>
        <taxon>Pseudomonadota</taxon>
        <taxon>Betaproteobacteria</taxon>
        <taxon>Burkholderiales</taxon>
        <taxon>Comamonadaceae</taxon>
        <taxon>Verminephrobacter</taxon>
    </lineage>
</organism>
<comment type="similarity">
    <text evidence="1">Belongs to the metallophosphoesterase superfamily. YfcE family.</text>
</comment>
<feature type="domain" description="Calcineurin-like phosphoesterase" evidence="2">
    <location>
        <begin position="1"/>
        <end position="219"/>
    </location>
</feature>
<dbReference type="InterPro" id="IPR024654">
    <property type="entry name" value="Calcineurin-like_PHP_lpxH"/>
</dbReference>
<dbReference type="PIRSF" id="PIRSF000883">
    <property type="entry name" value="Pesterase_MJ0912"/>
    <property type="match status" value="1"/>
</dbReference>
<reference evidence="4" key="1">
    <citation type="submission" date="2023-07" db="EMBL/GenBank/DDBJ databases">
        <title>Verminephrobacter genomes.</title>
        <authorList>
            <person name="Lund M.B."/>
        </authorList>
    </citation>
    <scope>NUCLEOTIDE SEQUENCE [LARGE SCALE GENOMIC DNA]</scope>
    <source>
        <strain evidence="4">AtM5-05</strain>
    </source>
</reference>
<dbReference type="InterPro" id="IPR011152">
    <property type="entry name" value="Pesterase_MJ0912"/>
</dbReference>
<gene>
    <name evidence="3" type="ORF">D5039_19890</name>
</gene>
<dbReference type="PANTHER" id="PTHR42850:SF2">
    <property type="entry name" value="BLL5683 PROTEIN"/>
    <property type="match status" value="1"/>
</dbReference>
<protein>
    <submittedName>
        <fullName evidence="3">Metallophosphoesterase</fullName>
    </submittedName>
</protein>
<dbReference type="EMBL" id="QZCW01000004">
    <property type="protein sequence ID" value="MCW5323319.1"/>
    <property type="molecule type" value="Genomic_DNA"/>
</dbReference>
<sequence>MKLALFSDIHSNRQAFDACMDHARGQGAERFALLGDLVGYGADPRYIVQQAMALAAAGACVIGGNHDAMAVCATPPREGAADSPMLGSLGVAWTRAQLTQQEREFLAALPLTAQLSGMLLVHASADAPESWRYVDNAGMAARCLDAAVRATGVSHVFCGHVHCQTLYARGLGRRLKRLALPAGVAIPVPPRRRWVATVGSVGQPRDGDARAMYALLDTDRWQLRFERVPYAFAAAAAAIRATGALPEMFAARLRLGR</sequence>
<dbReference type="Pfam" id="PF12850">
    <property type="entry name" value="Metallophos_2"/>
    <property type="match status" value="1"/>
</dbReference>
<dbReference type="GeneID" id="77320771"/>